<dbReference type="Pfam" id="PF00903">
    <property type="entry name" value="Glyoxalase"/>
    <property type="match status" value="1"/>
</dbReference>
<proteinExistence type="predicted"/>
<evidence type="ECO:0000313" key="4">
    <source>
        <dbReference type="Proteomes" id="UP000053201"/>
    </source>
</evidence>
<dbReference type="GeneID" id="27683889"/>
<evidence type="ECO:0000313" key="3">
    <source>
        <dbReference type="EMBL" id="KND04413.1"/>
    </source>
</evidence>
<dbReference type="InterPro" id="IPR029068">
    <property type="entry name" value="Glyas_Bleomycin-R_OHBP_Dase"/>
</dbReference>
<dbReference type="InterPro" id="IPR052164">
    <property type="entry name" value="Anthracycline_SecMetBiosynth"/>
</dbReference>
<organism evidence="3 4">
    <name type="scientific">Spizellomyces punctatus (strain DAOM BR117)</name>
    <dbReference type="NCBI Taxonomy" id="645134"/>
    <lineage>
        <taxon>Eukaryota</taxon>
        <taxon>Fungi</taxon>
        <taxon>Fungi incertae sedis</taxon>
        <taxon>Chytridiomycota</taxon>
        <taxon>Chytridiomycota incertae sedis</taxon>
        <taxon>Chytridiomycetes</taxon>
        <taxon>Spizellomycetales</taxon>
        <taxon>Spizellomycetaceae</taxon>
        <taxon>Spizellomyces</taxon>
    </lineage>
</organism>
<evidence type="ECO:0000259" key="2">
    <source>
        <dbReference type="Pfam" id="PF00903"/>
    </source>
</evidence>
<dbReference type="AlphaFoldDB" id="A0A0L0HTG9"/>
<feature type="domain" description="Glyoxalase/fosfomycin resistance/dioxygenase" evidence="2">
    <location>
        <begin position="52"/>
        <end position="175"/>
    </location>
</feature>
<reference evidence="3 4" key="1">
    <citation type="submission" date="2009-08" db="EMBL/GenBank/DDBJ databases">
        <title>The Genome Sequence of Spizellomyces punctatus strain DAOM BR117.</title>
        <authorList>
            <consortium name="The Broad Institute Genome Sequencing Platform"/>
            <person name="Russ C."/>
            <person name="Cuomo C."/>
            <person name="Shea T."/>
            <person name="Young S.K."/>
            <person name="Zeng Q."/>
            <person name="Koehrsen M."/>
            <person name="Haas B."/>
            <person name="Borodovsky M."/>
            <person name="Guigo R."/>
            <person name="Alvarado L."/>
            <person name="Berlin A."/>
            <person name="Bochicchio J."/>
            <person name="Borenstein D."/>
            <person name="Chapman S."/>
            <person name="Chen Z."/>
            <person name="Engels R."/>
            <person name="Freedman E."/>
            <person name="Gellesch M."/>
            <person name="Goldberg J."/>
            <person name="Griggs A."/>
            <person name="Gujja S."/>
            <person name="Heiman D."/>
            <person name="Hepburn T."/>
            <person name="Howarth C."/>
            <person name="Jen D."/>
            <person name="Larson L."/>
            <person name="Lewis B."/>
            <person name="Mehta T."/>
            <person name="Park D."/>
            <person name="Pearson M."/>
            <person name="Roberts A."/>
            <person name="Saif S."/>
            <person name="Shenoy N."/>
            <person name="Sisk P."/>
            <person name="Stolte C."/>
            <person name="Sykes S."/>
            <person name="Thomson T."/>
            <person name="Walk T."/>
            <person name="White J."/>
            <person name="Yandava C."/>
            <person name="Burger G."/>
            <person name="Gray M.W."/>
            <person name="Holland P.W.H."/>
            <person name="King N."/>
            <person name="Lang F.B.F."/>
            <person name="Roger A.J."/>
            <person name="Ruiz-Trillo I."/>
            <person name="Lander E."/>
            <person name="Nusbaum C."/>
        </authorList>
    </citation>
    <scope>NUCLEOTIDE SEQUENCE [LARGE SCALE GENOMIC DNA]</scope>
    <source>
        <strain evidence="3 4">DAOM BR117</strain>
    </source>
</reference>
<accession>A0A0L0HTG9</accession>
<sequence>MSRPDESPLDAMLDPQKNPDAPLPPLDIVAPVLGVPAPSRDRPPPLSGSLIYFEIPCQHVSRAKAFYKLLFDWSYQKTPEYSEWDYLLINRDKKHLHPVFGAFKKVDAPIAGAEGTGKDVEGPMLHFYVDNIEKACEEAVKVDGSVVRPKFKFGWEQDIIGYCAWLRDTEGNKFAIYEVEPHGPVEE</sequence>
<dbReference type="InterPro" id="IPR004360">
    <property type="entry name" value="Glyas_Fos-R_dOase_dom"/>
</dbReference>
<evidence type="ECO:0000256" key="1">
    <source>
        <dbReference type="SAM" id="MobiDB-lite"/>
    </source>
</evidence>
<protein>
    <recommendedName>
        <fullName evidence="2">Glyoxalase/fosfomycin resistance/dioxygenase domain-containing protein</fullName>
    </recommendedName>
</protein>
<dbReference type="InParanoid" id="A0A0L0HTG9"/>
<dbReference type="PANTHER" id="PTHR33993">
    <property type="entry name" value="GLYOXALASE-RELATED"/>
    <property type="match status" value="1"/>
</dbReference>
<keyword evidence="4" id="KW-1185">Reference proteome</keyword>
<dbReference type="EMBL" id="KQ257450">
    <property type="protein sequence ID" value="KND04413.1"/>
    <property type="molecule type" value="Genomic_DNA"/>
</dbReference>
<gene>
    <name evidence="3" type="ORF">SPPG_00143</name>
</gene>
<dbReference type="VEuPathDB" id="FungiDB:SPPG_00143"/>
<dbReference type="Gene3D" id="3.10.180.10">
    <property type="entry name" value="2,3-Dihydroxybiphenyl 1,2-Dioxygenase, domain 1"/>
    <property type="match status" value="1"/>
</dbReference>
<name>A0A0L0HTG9_SPIPD</name>
<dbReference type="Proteomes" id="UP000053201">
    <property type="component" value="Unassembled WGS sequence"/>
</dbReference>
<dbReference type="RefSeq" id="XP_016612452.1">
    <property type="nucleotide sequence ID" value="XM_016748475.1"/>
</dbReference>
<dbReference type="OrthoDB" id="447346at2759"/>
<dbReference type="SUPFAM" id="SSF54593">
    <property type="entry name" value="Glyoxalase/Bleomycin resistance protein/Dihydroxybiphenyl dioxygenase"/>
    <property type="match status" value="1"/>
</dbReference>
<feature type="region of interest" description="Disordered" evidence="1">
    <location>
        <begin position="1"/>
        <end position="25"/>
    </location>
</feature>